<dbReference type="eggNOG" id="arCOG04581">
    <property type="taxonomic scope" value="Archaea"/>
</dbReference>
<accession>M1Y460</accession>
<feature type="transmembrane region" description="Helical" evidence="1">
    <location>
        <begin position="83"/>
        <end position="105"/>
    </location>
</feature>
<feature type="transmembrane region" description="Helical" evidence="1">
    <location>
        <begin position="42"/>
        <end position="63"/>
    </location>
</feature>
<dbReference type="OrthoDB" id="340884at2157"/>
<dbReference type="STRING" id="268739.Nmlp_3178"/>
<protein>
    <recommendedName>
        <fullName evidence="4">Transporter</fullName>
    </recommendedName>
</protein>
<evidence type="ECO:0008006" key="4">
    <source>
        <dbReference type="Google" id="ProtNLM"/>
    </source>
</evidence>
<dbReference type="RefSeq" id="WP_015410060.1">
    <property type="nucleotide sequence ID" value="NC_020388.1"/>
</dbReference>
<reference evidence="2 3" key="1">
    <citation type="journal article" date="2013" name="Genome Announc.">
        <title>Genome of the haloarchaeon Natronomonas moolapensis, a neutrophilic member of a previously haloalkaliphilic genus.</title>
        <authorList>
            <person name="Dyall-Smith M.L."/>
            <person name="Pfeiffer F."/>
            <person name="Oberwinkler T."/>
            <person name="Klee K."/>
            <person name="Rampp M."/>
            <person name="Palm P."/>
            <person name="Gross K."/>
            <person name="Schuster S.C."/>
            <person name="Oesterhelt D."/>
        </authorList>
    </citation>
    <scope>NUCLEOTIDE SEQUENCE [LARGE SCALE GENOMIC DNA]</scope>
    <source>
        <strain evidence="3">DSM 18674 / JCM 14361 / 8.8.11</strain>
    </source>
</reference>
<keyword evidence="1" id="KW-0472">Membrane</keyword>
<feature type="transmembrane region" description="Helical" evidence="1">
    <location>
        <begin position="6"/>
        <end position="30"/>
    </location>
</feature>
<gene>
    <name evidence="2" type="ordered locus">Nmlp_3178</name>
</gene>
<dbReference type="GeneID" id="14651742"/>
<name>M1Y460_NATM8</name>
<dbReference type="AlphaFoldDB" id="M1Y460"/>
<keyword evidence="1" id="KW-0812">Transmembrane</keyword>
<sequence length="152" mass="15769">MVVDTAMYTIHTGFSALWAGAVLFVAAAVLPLAMDGELTPDAFGSIVSTLRWVTRISALLLFLSGGHLAGTQYTVGSLTGTTSGYLVLTMLALWFGLAALVEIGSGKAMRGVDNDKIRQPARDARPFYLLASAAAVGLLVVSGLLGTPSPIL</sequence>
<dbReference type="EMBL" id="HF582854">
    <property type="protein sequence ID" value="CCQ37315.1"/>
    <property type="molecule type" value="Genomic_DNA"/>
</dbReference>
<feature type="transmembrane region" description="Helical" evidence="1">
    <location>
        <begin position="126"/>
        <end position="146"/>
    </location>
</feature>
<evidence type="ECO:0000313" key="2">
    <source>
        <dbReference type="EMBL" id="CCQ37315.1"/>
    </source>
</evidence>
<dbReference type="HOGENOM" id="CLU_143266_0_0_2"/>
<dbReference type="KEGG" id="nmo:Nmlp_3178"/>
<keyword evidence="1" id="KW-1133">Transmembrane helix</keyword>
<evidence type="ECO:0000256" key="1">
    <source>
        <dbReference type="SAM" id="Phobius"/>
    </source>
</evidence>
<dbReference type="Proteomes" id="UP000011867">
    <property type="component" value="Chromosome"/>
</dbReference>
<evidence type="ECO:0000313" key="3">
    <source>
        <dbReference type="Proteomes" id="UP000011867"/>
    </source>
</evidence>
<keyword evidence="3" id="KW-1185">Reference proteome</keyword>
<organism evidence="2 3">
    <name type="scientific">Natronomonas moolapensis (strain DSM 18674 / CECT 7526 / JCM 14361 / 8.8.11)</name>
    <dbReference type="NCBI Taxonomy" id="268739"/>
    <lineage>
        <taxon>Archaea</taxon>
        <taxon>Methanobacteriati</taxon>
        <taxon>Methanobacteriota</taxon>
        <taxon>Stenosarchaea group</taxon>
        <taxon>Halobacteria</taxon>
        <taxon>Halobacteriales</taxon>
        <taxon>Natronomonadaceae</taxon>
        <taxon>Natronomonas</taxon>
    </lineage>
</organism>
<proteinExistence type="predicted"/>